<organism evidence="1 2">
    <name type="scientific">Solanum commersonii</name>
    <name type="common">Commerson's wild potato</name>
    <name type="synonym">Commerson's nightshade</name>
    <dbReference type="NCBI Taxonomy" id="4109"/>
    <lineage>
        <taxon>Eukaryota</taxon>
        <taxon>Viridiplantae</taxon>
        <taxon>Streptophyta</taxon>
        <taxon>Embryophyta</taxon>
        <taxon>Tracheophyta</taxon>
        <taxon>Spermatophyta</taxon>
        <taxon>Magnoliopsida</taxon>
        <taxon>eudicotyledons</taxon>
        <taxon>Gunneridae</taxon>
        <taxon>Pentapetalae</taxon>
        <taxon>asterids</taxon>
        <taxon>lamiids</taxon>
        <taxon>Solanales</taxon>
        <taxon>Solanaceae</taxon>
        <taxon>Solanoideae</taxon>
        <taxon>Solaneae</taxon>
        <taxon>Solanum</taxon>
    </lineage>
</organism>
<evidence type="ECO:0000313" key="1">
    <source>
        <dbReference type="EMBL" id="KAG5570202.1"/>
    </source>
</evidence>
<keyword evidence="2" id="KW-1185">Reference proteome</keyword>
<name>A0A9J5W3Y3_SOLCO</name>
<proteinExistence type="predicted"/>
<sequence>MHLFGHRVKNYLTSIKNSNLQKLVTHVNELEKIVDAQEKHSYEIEQMVEQKKMEKLFNKLVEARKRFNEAICYLEDST</sequence>
<accession>A0A9J5W3Y3</accession>
<gene>
    <name evidence="1" type="ORF">H5410_059968</name>
</gene>
<dbReference type="Proteomes" id="UP000824120">
    <property type="component" value="Chromosome 12"/>
</dbReference>
<dbReference type="AlphaFoldDB" id="A0A9J5W3Y3"/>
<comment type="caution">
    <text evidence="1">The sequence shown here is derived from an EMBL/GenBank/DDBJ whole genome shotgun (WGS) entry which is preliminary data.</text>
</comment>
<evidence type="ECO:0000313" key="2">
    <source>
        <dbReference type="Proteomes" id="UP000824120"/>
    </source>
</evidence>
<reference evidence="1 2" key="1">
    <citation type="submission" date="2020-09" db="EMBL/GenBank/DDBJ databases">
        <title>De no assembly of potato wild relative species, Solanum commersonii.</title>
        <authorList>
            <person name="Cho K."/>
        </authorList>
    </citation>
    <scope>NUCLEOTIDE SEQUENCE [LARGE SCALE GENOMIC DNA]</scope>
    <source>
        <strain evidence="1">LZ3.2</strain>
        <tissue evidence="1">Leaf</tissue>
    </source>
</reference>
<protein>
    <submittedName>
        <fullName evidence="1">Uncharacterized protein</fullName>
    </submittedName>
</protein>
<dbReference type="EMBL" id="JACXVP010000012">
    <property type="protein sequence ID" value="KAG5570202.1"/>
    <property type="molecule type" value="Genomic_DNA"/>
</dbReference>